<dbReference type="EMBL" id="WBSM01000002">
    <property type="protein sequence ID" value="KAB8288750.1"/>
    <property type="molecule type" value="Genomic_DNA"/>
</dbReference>
<evidence type="ECO:0000256" key="1">
    <source>
        <dbReference type="SAM" id="MobiDB-lite"/>
    </source>
</evidence>
<dbReference type="GO" id="GO:0016301">
    <property type="term" value="F:kinase activity"/>
    <property type="evidence" value="ECO:0007669"/>
    <property type="project" value="UniProtKB-KW"/>
</dbReference>
<dbReference type="RefSeq" id="WP_152357843.1">
    <property type="nucleotide sequence ID" value="NZ_WBSM01000002.1"/>
</dbReference>
<evidence type="ECO:0000256" key="2">
    <source>
        <dbReference type="SAM" id="Phobius"/>
    </source>
</evidence>
<feature type="transmembrane region" description="Helical" evidence="2">
    <location>
        <begin position="18"/>
        <end position="38"/>
    </location>
</feature>
<feature type="transmembrane region" description="Helical" evidence="2">
    <location>
        <begin position="130"/>
        <end position="148"/>
    </location>
</feature>
<reference evidence="3 6" key="2">
    <citation type="submission" date="2019-10" db="EMBL/GenBank/DDBJ databases">
        <title>Characterization of the phylogenetic diversity of two novel species belonging to the genus Bifidobacterium: Bifidobacterium cebidarum sp. nov. and Bifidobacterium leontopitheci sp. nov.</title>
        <authorList>
            <person name="Lugli G.A."/>
            <person name="Duranti S."/>
            <person name="Milani C."/>
            <person name="Turroni F."/>
            <person name="Ventura M."/>
        </authorList>
    </citation>
    <scope>NUCLEOTIDE SEQUENCE [LARGE SCALE GENOMIC DNA]</scope>
    <source>
        <strain evidence="3 6">DSM 100688</strain>
    </source>
</reference>
<feature type="transmembrane region" description="Helical" evidence="2">
    <location>
        <begin position="85"/>
        <end position="110"/>
    </location>
</feature>
<keyword evidence="3" id="KW-0808">Transferase</keyword>
<feature type="compositionally biased region" description="Polar residues" evidence="1">
    <location>
        <begin position="262"/>
        <end position="271"/>
    </location>
</feature>
<name>A0A6L4X2D1_9BIFI</name>
<evidence type="ECO:0000313" key="4">
    <source>
        <dbReference type="EMBL" id="NEG71387.1"/>
    </source>
</evidence>
<keyword evidence="2" id="KW-0472">Membrane</keyword>
<keyword evidence="6" id="KW-1185">Reference proteome</keyword>
<accession>A0A6L4X2D1</accession>
<keyword evidence="3" id="KW-0418">Kinase</keyword>
<keyword evidence="2" id="KW-1133">Transmembrane helix</keyword>
<sequence length="411" mass="43940">MPKMSTSKQLLWDARTRVLLACASIPVMIETAYLYGIGDGDDTTMLFMLLAIVGCLLMALLPRIGGWAVVALWTARCVVPATTPFSPLFCLLMAVTIMAYLNIGMALAAAVVAEAATAARIWLYPWDSSVFVIVCATAAFLMVALWLGSMMGWRERQEIEEREHAELVRRVADQQLATQLHHSVANDLTTILLLSKQLQSDTDGSDQRIANDHDTITLIEQTAQESLAKVRTLIAGLDRQPATQPNAAERFAGHQPPDRQPASPTATTPNGQLTMITADELRSVAASHDARLHANGLDGATIISGEASAACTAERKAALLDILREIVGNMMKYADPAAGYCIAVTLTPGLTTLSASNGVRQAAVATTMPDDALSGGTGLDRCRRIAAGLGGEFTTEHDEASWSTLLKLPLA</sequence>
<gene>
    <name evidence="3" type="ORF">DSM100688_0752</name>
    <name evidence="4" type="ORF">GFD24_03945</name>
</gene>
<dbReference type="AlphaFoldDB" id="A0A6L4X2D1"/>
<evidence type="ECO:0000313" key="6">
    <source>
        <dbReference type="Proteomes" id="UP000482084"/>
    </source>
</evidence>
<evidence type="ECO:0000313" key="5">
    <source>
        <dbReference type="Proteomes" id="UP000469943"/>
    </source>
</evidence>
<dbReference type="InterPro" id="IPR036890">
    <property type="entry name" value="HATPase_C_sf"/>
</dbReference>
<feature type="region of interest" description="Disordered" evidence="1">
    <location>
        <begin position="249"/>
        <end position="271"/>
    </location>
</feature>
<dbReference type="EMBL" id="WHZX01000002">
    <property type="protein sequence ID" value="NEG71387.1"/>
    <property type="molecule type" value="Genomic_DNA"/>
</dbReference>
<proteinExistence type="predicted"/>
<dbReference type="Proteomes" id="UP000482084">
    <property type="component" value="Unassembled WGS sequence"/>
</dbReference>
<evidence type="ECO:0000313" key="3">
    <source>
        <dbReference type="EMBL" id="KAB8288750.1"/>
    </source>
</evidence>
<dbReference type="Gene3D" id="3.30.565.10">
    <property type="entry name" value="Histidine kinase-like ATPase, C-terminal domain"/>
    <property type="match status" value="1"/>
</dbReference>
<keyword evidence="2" id="KW-0812">Transmembrane</keyword>
<dbReference type="OrthoDB" id="3228373at2"/>
<feature type="transmembrane region" description="Helical" evidence="2">
    <location>
        <begin position="44"/>
        <end position="73"/>
    </location>
</feature>
<comment type="caution">
    <text evidence="3">The sequence shown here is derived from an EMBL/GenBank/DDBJ whole genome shotgun (WGS) entry which is preliminary data.</text>
</comment>
<reference evidence="4 5" key="1">
    <citation type="submission" date="2019-10" db="EMBL/GenBank/DDBJ databases">
        <title>Bifidobacterium from non-human primates.</title>
        <authorList>
            <person name="Modesto M."/>
        </authorList>
    </citation>
    <scope>NUCLEOTIDE SEQUENCE [LARGE SCALE GENOMIC DNA]</scope>
    <source>
        <strain evidence="4 5">TREM</strain>
    </source>
</reference>
<protein>
    <submittedName>
        <fullName evidence="3">Signal transduction histidine kinase</fullName>
    </submittedName>
</protein>
<dbReference type="Proteomes" id="UP000469943">
    <property type="component" value="Unassembled WGS sequence"/>
</dbReference>
<organism evidence="3 6">
    <name type="scientific">Bifidobacterium ramosum</name>
    <dbReference type="NCBI Taxonomy" id="1798158"/>
    <lineage>
        <taxon>Bacteria</taxon>
        <taxon>Bacillati</taxon>
        <taxon>Actinomycetota</taxon>
        <taxon>Actinomycetes</taxon>
        <taxon>Bifidobacteriales</taxon>
        <taxon>Bifidobacteriaceae</taxon>
        <taxon>Bifidobacterium</taxon>
    </lineage>
</organism>